<accession>A0ABW5DJX8</accession>
<evidence type="ECO:0000256" key="7">
    <source>
        <dbReference type="ARBA" id="ARBA00023136"/>
    </source>
</evidence>
<proteinExistence type="inferred from homology"/>
<dbReference type="Gene3D" id="3.40.50.300">
    <property type="entry name" value="P-loop containing nucleotide triphosphate hydrolases"/>
    <property type="match status" value="1"/>
</dbReference>
<feature type="transmembrane region" description="Helical" evidence="8">
    <location>
        <begin position="172"/>
        <end position="189"/>
    </location>
</feature>
<dbReference type="EMBL" id="JBHUIR010000038">
    <property type="protein sequence ID" value="MFD2260234.1"/>
    <property type="molecule type" value="Genomic_DNA"/>
</dbReference>
<comment type="similarity">
    <text evidence="2">Belongs to the ABC transporter superfamily.</text>
</comment>
<evidence type="ECO:0000256" key="3">
    <source>
        <dbReference type="ARBA" id="ARBA00022692"/>
    </source>
</evidence>
<dbReference type="Pfam" id="PF00664">
    <property type="entry name" value="ABC_membrane"/>
    <property type="match status" value="1"/>
</dbReference>
<feature type="domain" description="ABC transmembrane type-1" evidence="10">
    <location>
        <begin position="50"/>
        <end position="337"/>
    </location>
</feature>
<dbReference type="InterPro" id="IPR036640">
    <property type="entry name" value="ABC1_TM_sf"/>
</dbReference>
<gene>
    <name evidence="11" type="ORF">ACFSMZ_10725</name>
</gene>
<evidence type="ECO:0000256" key="2">
    <source>
        <dbReference type="ARBA" id="ARBA00005417"/>
    </source>
</evidence>
<dbReference type="PROSITE" id="PS50893">
    <property type="entry name" value="ABC_TRANSPORTER_2"/>
    <property type="match status" value="1"/>
</dbReference>
<keyword evidence="6 8" id="KW-1133">Transmembrane helix</keyword>
<dbReference type="PANTHER" id="PTHR43394">
    <property type="entry name" value="ATP-DEPENDENT PERMEASE MDL1, MITOCHONDRIAL"/>
    <property type="match status" value="1"/>
</dbReference>
<evidence type="ECO:0000256" key="4">
    <source>
        <dbReference type="ARBA" id="ARBA00022741"/>
    </source>
</evidence>
<dbReference type="Pfam" id="PF00005">
    <property type="entry name" value="ABC_tran"/>
    <property type="match status" value="1"/>
</dbReference>
<dbReference type="PROSITE" id="PS00211">
    <property type="entry name" value="ABC_TRANSPORTER_1"/>
    <property type="match status" value="1"/>
</dbReference>
<dbReference type="Gene3D" id="1.20.1560.10">
    <property type="entry name" value="ABC transporter type 1, transmembrane domain"/>
    <property type="match status" value="1"/>
</dbReference>
<dbReference type="InterPro" id="IPR027417">
    <property type="entry name" value="P-loop_NTPase"/>
</dbReference>
<feature type="transmembrane region" description="Helical" evidence="8">
    <location>
        <begin position="48"/>
        <end position="70"/>
    </location>
</feature>
<keyword evidence="7 8" id="KW-0472">Membrane</keyword>
<feature type="domain" description="ABC transporter" evidence="9">
    <location>
        <begin position="371"/>
        <end position="610"/>
    </location>
</feature>
<dbReference type="InterPro" id="IPR003593">
    <property type="entry name" value="AAA+_ATPase"/>
</dbReference>
<comment type="caution">
    <text evidence="11">The sequence shown here is derived from an EMBL/GenBank/DDBJ whole genome shotgun (WGS) entry which is preliminary data.</text>
</comment>
<organism evidence="11 12">
    <name type="scientific">Chelativorans composti</name>
    <dbReference type="NCBI Taxonomy" id="768533"/>
    <lineage>
        <taxon>Bacteria</taxon>
        <taxon>Pseudomonadati</taxon>
        <taxon>Pseudomonadota</taxon>
        <taxon>Alphaproteobacteria</taxon>
        <taxon>Hyphomicrobiales</taxon>
        <taxon>Phyllobacteriaceae</taxon>
        <taxon>Chelativorans</taxon>
    </lineage>
</organism>
<dbReference type="Proteomes" id="UP001597373">
    <property type="component" value="Unassembled WGS sequence"/>
</dbReference>
<dbReference type="InterPro" id="IPR017871">
    <property type="entry name" value="ABC_transporter-like_CS"/>
</dbReference>
<keyword evidence="3 8" id="KW-0812">Transmembrane</keyword>
<dbReference type="PROSITE" id="PS50929">
    <property type="entry name" value="ABC_TM1F"/>
    <property type="match status" value="1"/>
</dbReference>
<keyword evidence="5 11" id="KW-0067">ATP-binding</keyword>
<comment type="subcellular location">
    <subcellularLocation>
        <location evidence="1">Cell membrane</location>
        <topology evidence="1">Multi-pass membrane protein</topology>
    </subcellularLocation>
</comment>
<dbReference type="InterPro" id="IPR011527">
    <property type="entry name" value="ABC1_TM_dom"/>
</dbReference>
<feature type="transmembrane region" description="Helical" evidence="8">
    <location>
        <begin position="305"/>
        <end position="322"/>
    </location>
</feature>
<evidence type="ECO:0000256" key="6">
    <source>
        <dbReference type="ARBA" id="ARBA00022989"/>
    </source>
</evidence>
<dbReference type="GO" id="GO:0005524">
    <property type="term" value="F:ATP binding"/>
    <property type="evidence" value="ECO:0007669"/>
    <property type="project" value="UniProtKB-KW"/>
</dbReference>
<feature type="transmembrane region" description="Helical" evidence="8">
    <location>
        <begin position="195"/>
        <end position="213"/>
    </location>
</feature>
<feature type="transmembrane region" description="Helical" evidence="8">
    <location>
        <begin position="278"/>
        <end position="299"/>
    </location>
</feature>
<evidence type="ECO:0000256" key="8">
    <source>
        <dbReference type="SAM" id="Phobius"/>
    </source>
</evidence>
<dbReference type="SMART" id="SM00382">
    <property type="entry name" value="AAA"/>
    <property type="match status" value="1"/>
</dbReference>
<dbReference type="SUPFAM" id="SSF90123">
    <property type="entry name" value="ABC transporter transmembrane region"/>
    <property type="match status" value="1"/>
</dbReference>
<dbReference type="SUPFAM" id="SSF52540">
    <property type="entry name" value="P-loop containing nucleoside triphosphate hydrolases"/>
    <property type="match status" value="1"/>
</dbReference>
<dbReference type="RefSeq" id="WP_345099096.1">
    <property type="nucleotide sequence ID" value="NZ_BAABGS010000021.1"/>
</dbReference>
<name>A0ABW5DJX8_9HYPH</name>
<evidence type="ECO:0000256" key="1">
    <source>
        <dbReference type="ARBA" id="ARBA00004651"/>
    </source>
</evidence>
<protein>
    <submittedName>
        <fullName evidence="11">ABC transporter ATP-binding protein</fullName>
    </submittedName>
</protein>
<dbReference type="InterPro" id="IPR003439">
    <property type="entry name" value="ABC_transporter-like_ATP-bd"/>
</dbReference>
<evidence type="ECO:0000256" key="5">
    <source>
        <dbReference type="ARBA" id="ARBA00022840"/>
    </source>
</evidence>
<keyword evidence="12" id="KW-1185">Reference proteome</keyword>
<evidence type="ECO:0000259" key="10">
    <source>
        <dbReference type="PROSITE" id="PS50929"/>
    </source>
</evidence>
<evidence type="ECO:0000313" key="11">
    <source>
        <dbReference type="EMBL" id="MFD2260234.1"/>
    </source>
</evidence>
<feature type="transmembrane region" description="Helical" evidence="8">
    <location>
        <begin position="90"/>
        <end position="110"/>
    </location>
</feature>
<reference evidence="12" key="1">
    <citation type="journal article" date="2019" name="Int. J. Syst. Evol. Microbiol.">
        <title>The Global Catalogue of Microorganisms (GCM) 10K type strain sequencing project: providing services to taxonomists for standard genome sequencing and annotation.</title>
        <authorList>
            <consortium name="The Broad Institute Genomics Platform"/>
            <consortium name="The Broad Institute Genome Sequencing Center for Infectious Disease"/>
            <person name="Wu L."/>
            <person name="Ma J."/>
        </authorList>
    </citation>
    <scope>NUCLEOTIDE SEQUENCE [LARGE SCALE GENOMIC DNA]</scope>
    <source>
        <strain evidence="12">KCTC 23707</strain>
    </source>
</reference>
<sequence>MRAWQTFLDSIYSYYEKRLNPFPDEEPREPPRTLLAFCIHFTRGAWPWIALSTVLMALIAIIEVWMFAFLGNIVDWLAEHDRANFFSQEGWKLAGMAATIVILLPLAVYVQSLISQQVLMGNYPMRIRWMVHRYLLKQSMTFYQDEFAGRVATKLMQTALAVRDFVMKLVEVLNYVVVYFSGILIIVAAQDTLLLIPMLAWLAGYVALLWYYIPRLGKVAEQQADARSAMTGRIVDSYTNIQTVKLFSHAGREAAYARESMMDFLRTVYAQMRMVTGFYGLLYLLNGVILFAVGGLSLYLWTVDAVSIGAVAVAIGLVLRIWNMSQWIMWEMSQMFEHVGTVQDGIATISLPRLVEDKPGAKALTVARGEIVFENVSFHYGRKGGVIENLSLTIRPGEKIGLVGRSGAGKSTFVNLLLRFYDVQSGRILIDGQDIADVTQESLRAQISVVTQDTSLLHRSVWENIAYGRPDATDEMVIEAARKAKALEFIENLADIKGRTGFAAHVGERGVKLSGGQRQRIAIARVMLKDAPILILDEATSALDSEVEVAIQENLYELMEGKTVIAIAHRLSTIAAMDRLIVLDKGRVVEQGTHEELLARGGLYARLWQHQSGGFLDVNVSEAAE</sequence>
<dbReference type="InterPro" id="IPR039421">
    <property type="entry name" value="Type_1_exporter"/>
</dbReference>
<keyword evidence="4" id="KW-0547">Nucleotide-binding</keyword>
<dbReference type="PANTHER" id="PTHR43394:SF1">
    <property type="entry name" value="ATP-BINDING CASSETTE SUB-FAMILY B MEMBER 10, MITOCHONDRIAL"/>
    <property type="match status" value="1"/>
</dbReference>
<evidence type="ECO:0000259" key="9">
    <source>
        <dbReference type="PROSITE" id="PS50893"/>
    </source>
</evidence>
<evidence type="ECO:0000313" key="12">
    <source>
        <dbReference type="Proteomes" id="UP001597373"/>
    </source>
</evidence>